<comment type="caution">
    <text evidence="2">The sequence shown here is derived from an EMBL/GenBank/DDBJ whole genome shotgun (WGS) entry which is preliminary data.</text>
</comment>
<accession>A0A4Y9ELG6</accession>
<evidence type="ECO:0000313" key="2">
    <source>
        <dbReference type="EMBL" id="TFU01276.1"/>
    </source>
</evidence>
<protein>
    <submittedName>
        <fullName evidence="2">Uncharacterized protein</fullName>
    </submittedName>
</protein>
<sequence>MLNLISLLIGIPALIAGIVAFTPLLGWANWLVIPFAIVGAAIGAMSDSNAGRNLNILVIAFGVARLMLGGGIL</sequence>
<feature type="transmembrane region" description="Helical" evidence="1">
    <location>
        <begin position="30"/>
        <end position="47"/>
    </location>
</feature>
<keyword evidence="1" id="KW-0812">Transmembrane</keyword>
<evidence type="ECO:0000313" key="3">
    <source>
        <dbReference type="Proteomes" id="UP000297737"/>
    </source>
</evidence>
<dbReference type="AlphaFoldDB" id="A0A4Y9ELG6"/>
<keyword evidence="1" id="KW-1133">Transmembrane helix</keyword>
<dbReference type="OrthoDB" id="7391824at2"/>
<dbReference type="EMBL" id="SIHO01000003">
    <property type="protein sequence ID" value="TFU01276.1"/>
    <property type="molecule type" value="Genomic_DNA"/>
</dbReference>
<feature type="transmembrane region" description="Helical" evidence="1">
    <location>
        <begin position="54"/>
        <end position="72"/>
    </location>
</feature>
<organism evidence="2 3">
    <name type="scientific">Glacieibacterium arshaanense</name>
    <dbReference type="NCBI Taxonomy" id="2511025"/>
    <lineage>
        <taxon>Bacteria</taxon>
        <taxon>Pseudomonadati</taxon>
        <taxon>Pseudomonadota</taxon>
        <taxon>Alphaproteobacteria</taxon>
        <taxon>Sphingomonadales</taxon>
        <taxon>Sphingosinicellaceae</taxon>
        <taxon>Glacieibacterium</taxon>
    </lineage>
</organism>
<reference evidence="2 3" key="1">
    <citation type="submission" date="2019-02" db="EMBL/GenBank/DDBJ databases">
        <title>Polymorphobacter sp. isolated from the lake at the Tibet of China.</title>
        <authorList>
            <person name="Li A."/>
        </authorList>
    </citation>
    <scope>NUCLEOTIDE SEQUENCE [LARGE SCALE GENOMIC DNA]</scope>
    <source>
        <strain evidence="2 3">DJ1R-1</strain>
    </source>
</reference>
<evidence type="ECO:0000256" key="1">
    <source>
        <dbReference type="SAM" id="Phobius"/>
    </source>
</evidence>
<dbReference type="RefSeq" id="WP_135246780.1">
    <property type="nucleotide sequence ID" value="NZ_SIHO01000003.1"/>
</dbReference>
<gene>
    <name evidence="2" type="ORF">EUV02_13330</name>
</gene>
<proteinExistence type="predicted"/>
<keyword evidence="1" id="KW-0472">Membrane</keyword>
<name>A0A4Y9ELG6_9SPHN</name>
<keyword evidence="3" id="KW-1185">Reference proteome</keyword>
<dbReference type="Proteomes" id="UP000297737">
    <property type="component" value="Unassembled WGS sequence"/>
</dbReference>